<name>A0AAV4SW14_CAEEX</name>
<keyword evidence="3" id="KW-1185">Reference proteome</keyword>
<evidence type="ECO:0000313" key="3">
    <source>
        <dbReference type="Proteomes" id="UP001054945"/>
    </source>
</evidence>
<feature type="region of interest" description="Disordered" evidence="1">
    <location>
        <begin position="1"/>
        <end position="37"/>
    </location>
</feature>
<protein>
    <submittedName>
        <fullName evidence="2">Uncharacterized protein</fullName>
    </submittedName>
</protein>
<sequence>MTKDQTIPHRERERNQVRDASSDAADKKSDTSGLRPTCIEKGVRRLARDPALRETAARNGTITFLEAIERFSLK</sequence>
<evidence type="ECO:0000256" key="1">
    <source>
        <dbReference type="SAM" id="MobiDB-lite"/>
    </source>
</evidence>
<comment type="caution">
    <text evidence="2">The sequence shown here is derived from an EMBL/GenBank/DDBJ whole genome shotgun (WGS) entry which is preliminary data.</text>
</comment>
<reference evidence="2 3" key="1">
    <citation type="submission" date="2021-06" db="EMBL/GenBank/DDBJ databases">
        <title>Caerostris extrusa draft genome.</title>
        <authorList>
            <person name="Kono N."/>
            <person name="Arakawa K."/>
        </authorList>
    </citation>
    <scope>NUCLEOTIDE SEQUENCE [LARGE SCALE GENOMIC DNA]</scope>
</reference>
<accession>A0AAV4SW14</accession>
<feature type="compositionally biased region" description="Basic and acidic residues" evidence="1">
    <location>
        <begin position="1"/>
        <end position="30"/>
    </location>
</feature>
<dbReference type="AlphaFoldDB" id="A0AAV4SW14"/>
<evidence type="ECO:0000313" key="2">
    <source>
        <dbReference type="EMBL" id="GIY36680.1"/>
    </source>
</evidence>
<gene>
    <name evidence="2" type="ORF">CEXT_216021</name>
</gene>
<proteinExistence type="predicted"/>
<organism evidence="2 3">
    <name type="scientific">Caerostris extrusa</name>
    <name type="common">Bark spider</name>
    <name type="synonym">Caerostris bankana</name>
    <dbReference type="NCBI Taxonomy" id="172846"/>
    <lineage>
        <taxon>Eukaryota</taxon>
        <taxon>Metazoa</taxon>
        <taxon>Ecdysozoa</taxon>
        <taxon>Arthropoda</taxon>
        <taxon>Chelicerata</taxon>
        <taxon>Arachnida</taxon>
        <taxon>Araneae</taxon>
        <taxon>Araneomorphae</taxon>
        <taxon>Entelegynae</taxon>
        <taxon>Araneoidea</taxon>
        <taxon>Araneidae</taxon>
        <taxon>Caerostris</taxon>
    </lineage>
</organism>
<dbReference type="EMBL" id="BPLR01010074">
    <property type="protein sequence ID" value="GIY36680.1"/>
    <property type="molecule type" value="Genomic_DNA"/>
</dbReference>
<dbReference type="Proteomes" id="UP001054945">
    <property type="component" value="Unassembled WGS sequence"/>
</dbReference>